<sequence length="524" mass="55152">MNARGVASARKTLASIPRAGVMLALAFGSSLIHVAVADPHVPGQGHPNTLPSVNATVFKSRAQAQWTFEQAVPALFGHWSLRTLVVMGSAGVALVGCIRVFQSVDRKQSQPGDPNGRPCASCTWKGSSTFLKTAAHIFFVVVAYMAVGPSLLLLNKHIMQSHRFSYPLALCSSGVLAALLFSQAAVRLGFAEVNAKSTAAIEGVQWFRVALPIGAAKSVTLATGNAVYLHLGLGFIQMLKAFSPAIVFAVMGALGVRRPTPAATACVCVIILGTALVVRGELQASVIGLLLMLVSESCEAIGLVLTQKMLQDCKLSVMESLYIVSPPIAFCLCSLALSLEVPAMVQSGDWMIMVDNAADFALTGCLGLLVHWVTMMLVQATSSLFVKILNIVRCMCLVFVGVALYGEAVSPLECTGYVITLLGFTGYTCLQASSQAAAVLEHGMERSSPPPTVCAELDASGDSDEETVPLKIGDLGRSGDEDTHRHSEERLHSEERRGGGSQCPPRNGGQEGKTAAGLGAVEDV</sequence>
<proteinExistence type="predicted"/>
<name>A0A6U6GYK0_9DINO</name>
<feature type="transmembrane region" description="Helical" evidence="6">
    <location>
        <begin position="284"/>
        <end position="305"/>
    </location>
</feature>
<feature type="transmembrane region" description="Helical" evidence="6">
    <location>
        <begin position="227"/>
        <end position="250"/>
    </location>
</feature>
<evidence type="ECO:0000256" key="7">
    <source>
        <dbReference type="SAM" id="SignalP"/>
    </source>
</evidence>
<keyword evidence="7" id="KW-0732">Signal</keyword>
<feature type="transmembrane region" description="Helical" evidence="6">
    <location>
        <begin position="317"/>
        <end position="337"/>
    </location>
</feature>
<evidence type="ECO:0000256" key="5">
    <source>
        <dbReference type="SAM" id="MobiDB-lite"/>
    </source>
</evidence>
<evidence type="ECO:0000256" key="6">
    <source>
        <dbReference type="SAM" id="Phobius"/>
    </source>
</evidence>
<feature type="transmembrane region" description="Helical" evidence="6">
    <location>
        <begin position="134"/>
        <end position="154"/>
    </location>
</feature>
<protein>
    <submittedName>
        <fullName evidence="9">Uncharacterized protein</fullName>
    </submittedName>
</protein>
<feature type="transmembrane region" description="Helical" evidence="6">
    <location>
        <begin position="262"/>
        <end position="278"/>
    </location>
</feature>
<evidence type="ECO:0000313" key="9">
    <source>
        <dbReference type="EMBL" id="CAD9499330.1"/>
    </source>
</evidence>
<feature type="signal peptide" evidence="7">
    <location>
        <begin position="1"/>
        <end position="37"/>
    </location>
</feature>
<dbReference type="GO" id="GO:0016020">
    <property type="term" value="C:membrane"/>
    <property type="evidence" value="ECO:0007669"/>
    <property type="project" value="UniProtKB-SubCell"/>
</dbReference>
<keyword evidence="4 6" id="KW-0472">Membrane</keyword>
<keyword evidence="3 6" id="KW-1133">Transmembrane helix</keyword>
<accession>A0A6U6GYK0</accession>
<comment type="subcellular location">
    <subcellularLocation>
        <location evidence="1">Membrane</location>
        <topology evidence="1">Multi-pass membrane protein</topology>
    </subcellularLocation>
</comment>
<evidence type="ECO:0000256" key="3">
    <source>
        <dbReference type="ARBA" id="ARBA00022989"/>
    </source>
</evidence>
<keyword evidence="2 6" id="KW-0812">Transmembrane</keyword>
<dbReference type="EMBL" id="HBGW01006186">
    <property type="protein sequence ID" value="CAD9499327.1"/>
    <property type="molecule type" value="Transcribed_RNA"/>
</dbReference>
<dbReference type="AlphaFoldDB" id="A0A6U6GYK0"/>
<evidence type="ECO:0000256" key="2">
    <source>
        <dbReference type="ARBA" id="ARBA00022692"/>
    </source>
</evidence>
<reference evidence="9" key="1">
    <citation type="submission" date="2021-01" db="EMBL/GenBank/DDBJ databases">
        <authorList>
            <person name="Corre E."/>
            <person name="Pelletier E."/>
            <person name="Niang G."/>
            <person name="Scheremetjew M."/>
            <person name="Finn R."/>
            <person name="Kale V."/>
            <person name="Holt S."/>
            <person name="Cochrane G."/>
            <person name="Meng A."/>
            <person name="Brown T."/>
            <person name="Cohen L."/>
        </authorList>
    </citation>
    <scope>NUCLEOTIDE SEQUENCE</scope>
    <source>
        <strain evidence="9">RCC3387</strain>
    </source>
</reference>
<feature type="compositionally biased region" description="Basic and acidic residues" evidence="5">
    <location>
        <begin position="477"/>
        <end position="498"/>
    </location>
</feature>
<evidence type="ECO:0000256" key="1">
    <source>
        <dbReference type="ARBA" id="ARBA00004141"/>
    </source>
</evidence>
<feature type="transmembrane region" description="Helical" evidence="6">
    <location>
        <begin position="357"/>
        <end position="377"/>
    </location>
</feature>
<dbReference type="EMBL" id="HBGW01006187">
    <property type="protein sequence ID" value="CAD9499330.1"/>
    <property type="molecule type" value="Transcribed_RNA"/>
</dbReference>
<dbReference type="InterPro" id="IPR050186">
    <property type="entry name" value="TPT_transporter"/>
</dbReference>
<feature type="chain" id="PRO_5035586059" evidence="7">
    <location>
        <begin position="38"/>
        <end position="524"/>
    </location>
</feature>
<feature type="transmembrane region" description="Helical" evidence="6">
    <location>
        <begin position="166"/>
        <end position="186"/>
    </location>
</feature>
<dbReference type="PANTHER" id="PTHR11132">
    <property type="entry name" value="SOLUTE CARRIER FAMILY 35"/>
    <property type="match status" value="1"/>
</dbReference>
<evidence type="ECO:0000313" key="8">
    <source>
        <dbReference type="EMBL" id="CAD9499327.1"/>
    </source>
</evidence>
<gene>
    <name evidence="8" type="ORF">BRAN1462_LOCUS4033</name>
    <name evidence="9" type="ORF">BRAN1462_LOCUS4034</name>
</gene>
<organism evidence="9">
    <name type="scientific">Zooxanthella nutricula</name>
    <dbReference type="NCBI Taxonomy" id="1333877"/>
    <lineage>
        <taxon>Eukaryota</taxon>
        <taxon>Sar</taxon>
        <taxon>Alveolata</taxon>
        <taxon>Dinophyceae</taxon>
        <taxon>Peridiniales</taxon>
        <taxon>Peridiniales incertae sedis</taxon>
        <taxon>Zooxanthella</taxon>
    </lineage>
</organism>
<feature type="region of interest" description="Disordered" evidence="5">
    <location>
        <begin position="446"/>
        <end position="524"/>
    </location>
</feature>
<evidence type="ECO:0000256" key="4">
    <source>
        <dbReference type="ARBA" id="ARBA00023136"/>
    </source>
</evidence>